<reference evidence="1 2" key="1">
    <citation type="submission" date="2024-11" db="EMBL/GenBank/DDBJ databases">
        <title>A near-complete genome assembly of Cinchona calisaya.</title>
        <authorList>
            <person name="Lian D.C."/>
            <person name="Zhao X.W."/>
            <person name="Wei L."/>
        </authorList>
    </citation>
    <scope>NUCLEOTIDE SEQUENCE [LARGE SCALE GENOMIC DNA]</scope>
    <source>
        <tissue evidence="1">Nenye</tissue>
    </source>
</reference>
<comment type="caution">
    <text evidence="1">The sequence shown here is derived from an EMBL/GenBank/DDBJ whole genome shotgun (WGS) entry which is preliminary data.</text>
</comment>
<dbReference type="AlphaFoldDB" id="A0ABD2XV14"/>
<dbReference type="EMBL" id="JBJUIK010000017">
    <property type="protein sequence ID" value="KAL3497990.1"/>
    <property type="molecule type" value="Genomic_DNA"/>
</dbReference>
<organism evidence="1 2">
    <name type="scientific">Cinchona calisaya</name>
    <dbReference type="NCBI Taxonomy" id="153742"/>
    <lineage>
        <taxon>Eukaryota</taxon>
        <taxon>Viridiplantae</taxon>
        <taxon>Streptophyta</taxon>
        <taxon>Embryophyta</taxon>
        <taxon>Tracheophyta</taxon>
        <taxon>Spermatophyta</taxon>
        <taxon>Magnoliopsida</taxon>
        <taxon>eudicotyledons</taxon>
        <taxon>Gunneridae</taxon>
        <taxon>Pentapetalae</taxon>
        <taxon>asterids</taxon>
        <taxon>lamiids</taxon>
        <taxon>Gentianales</taxon>
        <taxon>Rubiaceae</taxon>
        <taxon>Cinchonoideae</taxon>
        <taxon>Cinchoneae</taxon>
        <taxon>Cinchona</taxon>
    </lineage>
</organism>
<evidence type="ECO:0000313" key="1">
    <source>
        <dbReference type="EMBL" id="KAL3497990.1"/>
    </source>
</evidence>
<keyword evidence="2" id="KW-1185">Reference proteome</keyword>
<dbReference type="Proteomes" id="UP001630127">
    <property type="component" value="Unassembled WGS sequence"/>
</dbReference>
<evidence type="ECO:0000313" key="2">
    <source>
        <dbReference type="Proteomes" id="UP001630127"/>
    </source>
</evidence>
<protein>
    <submittedName>
        <fullName evidence="1">Uncharacterized protein</fullName>
    </submittedName>
</protein>
<name>A0ABD2XV14_9GENT</name>
<sequence length="389" mass="43809">MVATFINGYLFDVVSDEKSFLSLPEIVALGNYFNFGLEWNSKLSVVPPQILLKAYLRLKFEEDLMEKVDVGGDVGGEEMGNFLTDGCDASYVFDKVRVGVNENLLLNNLHVEEQDVGDASCIDSSCYPVVMEEKITKAYFDLVGLIQEIEKRNSSNDTNEFGDLSANVVKGNSSNKKTKTKMNMDTQTVLVMNIIKKIAIMIHKKHNNENLKKFILFILCNFKRYEEAIAEYNSNREKDGVVLAVGTVGYKFKQAEPYKSEFEDMLVNHVLSQLSSRIGRLRAKATWVAGIHDPECPLCIDSICLLHSLVEVCKDLDKFRDERTSYILGFYTNAGLEVRVVVSIPQQQVTKNSRIIFYLSVMHIIHENPTTVFACGLDEKAASFACDPI</sequence>
<gene>
    <name evidence="1" type="ORF">ACH5RR_040722</name>
</gene>
<proteinExistence type="predicted"/>
<accession>A0ABD2XV14</accession>